<keyword evidence="1" id="KW-0812">Transmembrane</keyword>
<name>A0AAV5U6X5_9BILA</name>
<keyword evidence="1" id="KW-1133">Transmembrane helix</keyword>
<gene>
    <name evidence="2" type="ORF">PENTCL1PPCAC_24810</name>
</gene>
<accession>A0AAV5U6X5</accession>
<comment type="caution">
    <text evidence="2">The sequence shown here is derived from an EMBL/GenBank/DDBJ whole genome shotgun (WGS) entry which is preliminary data.</text>
</comment>
<evidence type="ECO:0008006" key="4">
    <source>
        <dbReference type="Google" id="ProtNLM"/>
    </source>
</evidence>
<sequence length="138" mass="15638">MDYGLVRTGAVDRVRASDRKKGEIQAKTHCSFFSCEGEREDHVLLIVEHSHEILALELFRNFRECHSNFVVYFVLKCDRLQLLEGMSHIESLLLDSVSNGHHQICSAFSRAARIVMLRALGVPRIIFIVPIVAFSGLV</sequence>
<dbReference type="EMBL" id="BTSX01000005">
    <property type="protein sequence ID" value="GMT02636.1"/>
    <property type="molecule type" value="Genomic_DNA"/>
</dbReference>
<feature type="transmembrane region" description="Helical" evidence="1">
    <location>
        <begin position="115"/>
        <end position="137"/>
    </location>
</feature>
<protein>
    <recommendedName>
        <fullName evidence="4">G protein-coupled receptor</fullName>
    </recommendedName>
</protein>
<organism evidence="2 3">
    <name type="scientific">Pristionchus entomophagus</name>
    <dbReference type="NCBI Taxonomy" id="358040"/>
    <lineage>
        <taxon>Eukaryota</taxon>
        <taxon>Metazoa</taxon>
        <taxon>Ecdysozoa</taxon>
        <taxon>Nematoda</taxon>
        <taxon>Chromadorea</taxon>
        <taxon>Rhabditida</taxon>
        <taxon>Rhabditina</taxon>
        <taxon>Diplogasteromorpha</taxon>
        <taxon>Diplogasteroidea</taxon>
        <taxon>Neodiplogasteridae</taxon>
        <taxon>Pristionchus</taxon>
    </lineage>
</organism>
<evidence type="ECO:0000313" key="3">
    <source>
        <dbReference type="Proteomes" id="UP001432027"/>
    </source>
</evidence>
<dbReference type="AlphaFoldDB" id="A0AAV5U6X5"/>
<keyword evidence="1" id="KW-0472">Membrane</keyword>
<keyword evidence="3" id="KW-1185">Reference proteome</keyword>
<evidence type="ECO:0000256" key="1">
    <source>
        <dbReference type="SAM" id="Phobius"/>
    </source>
</evidence>
<evidence type="ECO:0000313" key="2">
    <source>
        <dbReference type="EMBL" id="GMT02636.1"/>
    </source>
</evidence>
<reference evidence="2" key="1">
    <citation type="submission" date="2023-10" db="EMBL/GenBank/DDBJ databases">
        <title>Genome assembly of Pristionchus species.</title>
        <authorList>
            <person name="Yoshida K."/>
            <person name="Sommer R.J."/>
        </authorList>
    </citation>
    <scope>NUCLEOTIDE SEQUENCE</scope>
    <source>
        <strain evidence="2">RS0144</strain>
    </source>
</reference>
<proteinExistence type="predicted"/>
<dbReference type="Proteomes" id="UP001432027">
    <property type="component" value="Unassembled WGS sequence"/>
</dbReference>